<comment type="caution">
    <text evidence="8">The sequence shown here is derived from an EMBL/GenBank/DDBJ whole genome shotgun (WGS) entry which is preliminary data.</text>
</comment>
<evidence type="ECO:0000259" key="7">
    <source>
        <dbReference type="PROSITE" id="PS51918"/>
    </source>
</evidence>
<sequence length="255" mass="29763">NELEESVSQNIGKFDYITFVGSGEPTLCKSLGKLILKAKEYSNKPVCVITNGALLYTPEVRKDLMNADVVLPSLDAGDEKSFIRINRPHPSITYDKMIDGLRKFKNTFNGNFWIETMIIKGINDSKEELLKIKEKIDLIKPDRIDINVPIRPPVEKWVEIPDRTIISLLNEVFEEYRDIAYPEMGVFGLYSEDFKKELLNILERHPMRQDQIIETFRSVNFTEDNILLKLNKLESDNYINKWLYHNKIFWKLTSD</sequence>
<dbReference type="EMBL" id="BARU01006756">
    <property type="protein sequence ID" value="GAH36472.1"/>
    <property type="molecule type" value="Genomic_DNA"/>
</dbReference>
<keyword evidence="4" id="KW-0479">Metal-binding</keyword>
<evidence type="ECO:0000256" key="4">
    <source>
        <dbReference type="ARBA" id="ARBA00022723"/>
    </source>
</evidence>
<keyword evidence="2" id="KW-0004">4Fe-4S</keyword>
<dbReference type="Pfam" id="PF04055">
    <property type="entry name" value="Radical_SAM"/>
    <property type="match status" value="1"/>
</dbReference>
<evidence type="ECO:0000313" key="8">
    <source>
        <dbReference type="EMBL" id="GAH36472.1"/>
    </source>
</evidence>
<name>X1EVA3_9ZZZZ</name>
<dbReference type="CDD" id="cd01335">
    <property type="entry name" value="Radical_SAM"/>
    <property type="match status" value="1"/>
</dbReference>
<protein>
    <recommendedName>
        <fullName evidence="7">Radical SAM core domain-containing protein</fullName>
    </recommendedName>
</protein>
<dbReference type="SUPFAM" id="SSF102114">
    <property type="entry name" value="Radical SAM enzymes"/>
    <property type="match status" value="1"/>
</dbReference>
<dbReference type="InterPro" id="IPR058240">
    <property type="entry name" value="rSAM_sf"/>
</dbReference>
<feature type="non-terminal residue" evidence="8">
    <location>
        <position position="1"/>
    </location>
</feature>
<comment type="cofactor">
    <cofactor evidence="1">
        <name>[4Fe-4S] cluster</name>
        <dbReference type="ChEBI" id="CHEBI:49883"/>
    </cofactor>
</comment>
<dbReference type="InterPro" id="IPR013785">
    <property type="entry name" value="Aldolase_TIM"/>
</dbReference>
<evidence type="ECO:0000256" key="6">
    <source>
        <dbReference type="ARBA" id="ARBA00023014"/>
    </source>
</evidence>
<dbReference type="InterPro" id="IPR007197">
    <property type="entry name" value="rSAM"/>
</dbReference>
<dbReference type="PROSITE" id="PS51918">
    <property type="entry name" value="RADICAL_SAM"/>
    <property type="match status" value="1"/>
</dbReference>
<keyword evidence="3" id="KW-0949">S-adenosyl-L-methionine</keyword>
<evidence type="ECO:0000256" key="1">
    <source>
        <dbReference type="ARBA" id="ARBA00001966"/>
    </source>
</evidence>
<evidence type="ECO:0000256" key="3">
    <source>
        <dbReference type="ARBA" id="ARBA00022691"/>
    </source>
</evidence>
<feature type="domain" description="Radical SAM core" evidence="7">
    <location>
        <begin position="1"/>
        <end position="182"/>
    </location>
</feature>
<dbReference type="Gene3D" id="3.20.20.70">
    <property type="entry name" value="Aldolase class I"/>
    <property type="match status" value="1"/>
</dbReference>
<dbReference type="GO" id="GO:0051539">
    <property type="term" value="F:4 iron, 4 sulfur cluster binding"/>
    <property type="evidence" value="ECO:0007669"/>
    <property type="project" value="UniProtKB-KW"/>
</dbReference>
<evidence type="ECO:0000256" key="2">
    <source>
        <dbReference type="ARBA" id="ARBA00022485"/>
    </source>
</evidence>
<accession>X1EVA3</accession>
<dbReference type="GO" id="GO:0003824">
    <property type="term" value="F:catalytic activity"/>
    <property type="evidence" value="ECO:0007669"/>
    <property type="project" value="InterPro"/>
</dbReference>
<dbReference type="AlphaFoldDB" id="X1EVA3"/>
<dbReference type="PANTHER" id="PTHR43787:SF11">
    <property type="entry name" value="UPF0026 PROTEIN SLR1464"/>
    <property type="match status" value="1"/>
</dbReference>
<gene>
    <name evidence="8" type="ORF">S03H2_13310</name>
</gene>
<organism evidence="8">
    <name type="scientific">marine sediment metagenome</name>
    <dbReference type="NCBI Taxonomy" id="412755"/>
    <lineage>
        <taxon>unclassified sequences</taxon>
        <taxon>metagenomes</taxon>
        <taxon>ecological metagenomes</taxon>
    </lineage>
</organism>
<keyword evidence="5" id="KW-0408">Iron</keyword>
<keyword evidence="6" id="KW-0411">Iron-sulfur</keyword>
<dbReference type="GO" id="GO:0046872">
    <property type="term" value="F:metal ion binding"/>
    <property type="evidence" value="ECO:0007669"/>
    <property type="project" value="UniProtKB-KW"/>
</dbReference>
<evidence type="ECO:0000256" key="5">
    <source>
        <dbReference type="ARBA" id="ARBA00023004"/>
    </source>
</evidence>
<reference evidence="8" key="1">
    <citation type="journal article" date="2014" name="Front. Microbiol.">
        <title>High frequency of phylogenetically diverse reductive dehalogenase-homologous genes in deep subseafloor sedimentary metagenomes.</title>
        <authorList>
            <person name="Kawai M."/>
            <person name="Futagami T."/>
            <person name="Toyoda A."/>
            <person name="Takaki Y."/>
            <person name="Nishi S."/>
            <person name="Hori S."/>
            <person name="Arai W."/>
            <person name="Tsubouchi T."/>
            <person name="Morono Y."/>
            <person name="Uchiyama I."/>
            <person name="Ito T."/>
            <person name="Fujiyama A."/>
            <person name="Inagaki F."/>
            <person name="Takami H."/>
        </authorList>
    </citation>
    <scope>NUCLEOTIDE SEQUENCE</scope>
    <source>
        <strain evidence="8">Expedition CK06-06</strain>
    </source>
</reference>
<dbReference type="PANTHER" id="PTHR43787">
    <property type="entry name" value="FEMO COFACTOR BIOSYNTHESIS PROTEIN NIFB-RELATED"/>
    <property type="match status" value="1"/>
</dbReference>
<proteinExistence type="predicted"/>